<dbReference type="InterPro" id="IPR003594">
    <property type="entry name" value="HATPase_dom"/>
</dbReference>
<dbReference type="CDD" id="cd16922">
    <property type="entry name" value="HATPase_EvgS-ArcB-TorS-like"/>
    <property type="match status" value="1"/>
</dbReference>
<dbReference type="InterPro" id="IPR036097">
    <property type="entry name" value="HisK_dim/P_sf"/>
</dbReference>
<dbReference type="RefSeq" id="WP_161766848.1">
    <property type="nucleotide sequence ID" value="NZ_JAAATW010000002.1"/>
</dbReference>
<dbReference type="PANTHER" id="PTHR43047">
    <property type="entry name" value="TWO-COMPONENT HISTIDINE PROTEIN KINASE"/>
    <property type="match status" value="1"/>
</dbReference>
<evidence type="ECO:0000256" key="17">
    <source>
        <dbReference type="SAM" id="Phobius"/>
    </source>
</evidence>
<dbReference type="SUPFAM" id="SSF47384">
    <property type="entry name" value="Homodimeric domain of signal transducing histidine kinase"/>
    <property type="match status" value="1"/>
</dbReference>
<comment type="catalytic activity">
    <reaction evidence="1">
        <text>ATP + protein L-histidine = ADP + protein N-phospho-L-histidine.</text>
        <dbReference type="EC" id="2.7.13.3"/>
    </reaction>
</comment>
<name>A0ABW9Y5Z5_9RHOB</name>
<feature type="domain" description="HPt" evidence="21">
    <location>
        <begin position="777"/>
        <end position="878"/>
    </location>
</feature>
<dbReference type="InterPro" id="IPR003661">
    <property type="entry name" value="HisK_dim/P_dom"/>
</dbReference>
<dbReference type="InterPro" id="IPR011006">
    <property type="entry name" value="CheY-like_superfamily"/>
</dbReference>
<dbReference type="InterPro" id="IPR035965">
    <property type="entry name" value="PAS-like_dom_sf"/>
</dbReference>
<feature type="domain" description="Histidine kinase" evidence="18">
    <location>
        <begin position="364"/>
        <end position="583"/>
    </location>
</feature>
<dbReference type="InterPro" id="IPR036890">
    <property type="entry name" value="HATPase_C_sf"/>
</dbReference>
<dbReference type="SUPFAM" id="SSF52172">
    <property type="entry name" value="CheY-like"/>
    <property type="match status" value="1"/>
</dbReference>
<comment type="caution">
    <text evidence="22">The sequence shown here is derived from an EMBL/GenBank/DDBJ whole genome shotgun (WGS) entry which is preliminary data.</text>
</comment>
<feature type="transmembrane region" description="Helical" evidence="17">
    <location>
        <begin position="178"/>
        <end position="202"/>
    </location>
</feature>
<dbReference type="Pfam" id="PF02518">
    <property type="entry name" value="HATPase_c"/>
    <property type="match status" value="1"/>
</dbReference>
<dbReference type="Gene3D" id="1.10.287.130">
    <property type="match status" value="1"/>
</dbReference>
<dbReference type="PRINTS" id="PR00344">
    <property type="entry name" value="BCTRLSENSOR"/>
</dbReference>
<protein>
    <recommendedName>
        <fullName evidence="3">histidine kinase</fullName>
        <ecNumber evidence="3">2.7.13.3</ecNumber>
    </recommendedName>
</protein>
<evidence type="ECO:0000256" key="15">
    <source>
        <dbReference type="PROSITE-ProRule" id="PRU00169"/>
    </source>
</evidence>
<dbReference type="PROSITE" id="PS50112">
    <property type="entry name" value="PAS"/>
    <property type="match status" value="1"/>
</dbReference>
<sequence length="901" mass="95341">MPQHVWAGRLRLGVALALALACLVIIGLLAHEVRAKLAALQRASSDNAQWVMMQTEVEVLRLQAAVHLARENPTSPALDEVRRWFNIVYSRISMLEQSAIYAPLMTQPAYQADHARLRGFVDSRVATIDGPDTRLATELAAMERDLPEIRGIARQMTLNALADFSAQSDQNRASISVILLRLAFVSFVLLLIVAGVAAVLALQIRRSEAQKRALADTGAWLSTIVDTSADGIVATDLDGVIRAFNPAAEAIFGLSASAVQGKNALDALLVEDASGGPQRDALRAALRNPDPAAAPLRIEVDARHGTRGSFPAEVSIARSRIAEAGLIVAFVRDISDRRAADAALTRARDSARAGERAKAEFLAVMSHEMRTPLTGLMGSMELLRRSIDNPDQQELLSVMETSGQILLDHVNSVLDVSRAEAGSIAVDRSTFDLDRLLDDVVANQAGLAAAAGNHLTHASLTGRFGLVTGDRGRLQQILLNLIGNAVKFTHGGEIRIEAERLGGTRDLVEIRVTDTGIGIPETDQDRIFDDFVTLDASYGRSAGGTGLGLGIARRLARAMDGTIGVESVEGEGSLFWLRLPLPAAGAEKLLPGPVQRPPTATAPAPVPTQAPPAAPFAGSRAEPGMGPPQSVLLVEDNAINRFLLRRFLESGGHRVTEACDGVDGVERATEMRFDVILMDISMPRLDGVAATETIRSGNGPSAQSRILALTAHALPQELARFRAAGMEATLTKPITRTALLAAVAGTLPDTAPPAAPLNGDTAIMDDESLADLGTQLGPATAHRLIARLIDEADAIVAQLSRLDPAADAGQIAKLCHTLAGSSGTFGTRGLRVALQSVQTALKLQLDGQGADAETPERRAALRAVLAAIPPAWAACRARLVAEQGRLATAIPDTPPQVVSAR</sequence>
<dbReference type="NCBIfam" id="TIGR00229">
    <property type="entry name" value="sensory_box"/>
    <property type="match status" value="1"/>
</dbReference>
<dbReference type="CDD" id="cd00130">
    <property type="entry name" value="PAS"/>
    <property type="match status" value="1"/>
</dbReference>
<dbReference type="InterPro" id="IPR004358">
    <property type="entry name" value="Sig_transdc_His_kin-like_C"/>
</dbReference>
<evidence type="ECO:0000256" key="12">
    <source>
        <dbReference type="ARBA" id="ARBA00023012"/>
    </source>
</evidence>
<dbReference type="InterPro" id="IPR000014">
    <property type="entry name" value="PAS"/>
</dbReference>
<evidence type="ECO:0000259" key="18">
    <source>
        <dbReference type="PROSITE" id="PS50109"/>
    </source>
</evidence>
<evidence type="ECO:0000256" key="2">
    <source>
        <dbReference type="ARBA" id="ARBA00004429"/>
    </source>
</evidence>
<dbReference type="Pfam" id="PF00989">
    <property type="entry name" value="PAS"/>
    <property type="match status" value="1"/>
</dbReference>
<evidence type="ECO:0000256" key="9">
    <source>
        <dbReference type="ARBA" id="ARBA00022777"/>
    </source>
</evidence>
<evidence type="ECO:0000256" key="13">
    <source>
        <dbReference type="ARBA" id="ARBA00023136"/>
    </source>
</evidence>
<proteinExistence type="predicted"/>
<comment type="subcellular location">
    <subcellularLocation>
        <location evidence="2">Cell inner membrane</location>
        <topology evidence="2">Multi-pass membrane protein</topology>
    </subcellularLocation>
</comment>
<gene>
    <name evidence="22" type="ORF">GU920_09815</name>
</gene>
<keyword evidence="12" id="KW-0902">Two-component regulatory system</keyword>
<accession>A0ABW9Y5Z5</accession>
<feature type="domain" description="PAS" evidence="20">
    <location>
        <begin position="217"/>
        <end position="289"/>
    </location>
</feature>
<feature type="modified residue" description="4-aspartylphosphate" evidence="15">
    <location>
        <position position="679"/>
    </location>
</feature>
<dbReference type="Gene3D" id="1.20.120.160">
    <property type="entry name" value="HPT domain"/>
    <property type="match status" value="1"/>
</dbReference>
<dbReference type="Pfam" id="PF00512">
    <property type="entry name" value="HisKA"/>
    <property type="match status" value="1"/>
</dbReference>
<keyword evidence="8 17" id="KW-0812">Transmembrane</keyword>
<dbReference type="Gene3D" id="3.30.565.10">
    <property type="entry name" value="Histidine kinase-like ATPase, C-terminal domain"/>
    <property type="match status" value="1"/>
</dbReference>
<evidence type="ECO:0000256" key="16">
    <source>
        <dbReference type="SAM" id="MobiDB-lite"/>
    </source>
</evidence>
<evidence type="ECO:0000313" key="23">
    <source>
        <dbReference type="Proteomes" id="UP001517376"/>
    </source>
</evidence>
<dbReference type="SUPFAM" id="SSF55874">
    <property type="entry name" value="ATPase domain of HSP90 chaperone/DNA topoisomerase II/histidine kinase"/>
    <property type="match status" value="1"/>
</dbReference>
<evidence type="ECO:0000256" key="14">
    <source>
        <dbReference type="PROSITE-ProRule" id="PRU00110"/>
    </source>
</evidence>
<feature type="region of interest" description="Disordered" evidence="16">
    <location>
        <begin position="592"/>
        <end position="622"/>
    </location>
</feature>
<dbReference type="Gene3D" id="3.30.450.20">
    <property type="entry name" value="PAS domain"/>
    <property type="match status" value="1"/>
</dbReference>
<dbReference type="SMART" id="SM00091">
    <property type="entry name" value="PAS"/>
    <property type="match status" value="1"/>
</dbReference>
<evidence type="ECO:0000256" key="1">
    <source>
        <dbReference type="ARBA" id="ARBA00000085"/>
    </source>
</evidence>
<evidence type="ECO:0000259" key="19">
    <source>
        <dbReference type="PROSITE" id="PS50110"/>
    </source>
</evidence>
<dbReference type="PROSITE" id="PS50109">
    <property type="entry name" value="HIS_KIN"/>
    <property type="match status" value="1"/>
</dbReference>
<dbReference type="Proteomes" id="UP001517376">
    <property type="component" value="Unassembled WGS sequence"/>
</dbReference>
<feature type="domain" description="Response regulatory" evidence="19">
    <location>
        <begin position="630"/>
        <end position="747"/>
    </location>
</feature>
<evidence type="ECO:0000256" key="5">
    <source>
        <dbReference type="ARBA" id="ARBA00022519"/>
    </source>
</evidence>
<dbReference type="Gene3D" id="3.40.50.2300">
    <property type="match status" value="1"/>
</dbReference>
<feature type="modified residue" description="Phosphohistidine" evidence="14">
    <location>
        <position position="816"/>
    </location>
</feature>
<keyword evidence="11 17" id="KW-1133">Transmembrane helix</keyword>
<dbReference type="SUPFAM" id="SSF47226">
    <property type="entry name" value="Histidine-containing phosphotransfer domain, HPT domain"/>
    <property type="match status" value="1"/>
</dbReference>
<dbReference type="SUPFAM" id="SSF55785">
    <property type="entry name" value="PYP-like sensor domain (PAS domain)"/>
    <property type="match status" value="1"/>
</dbReference>
<keyword evidence="9" id="KW-0418">Kinase</keyword>
<evidence type="ECO:0000256" key="6">
    <source>
        <dbReference type="ARBA" id="ARBA00022553"/>
    </source>
</evidence>
<dbReference type="InterPro" id="IPR013767">
    <property type="entry name" value="PAS_fold"/>
</dbReference>
<dbReference type="PANTHER" id="PTHR43047:SF64">
    <property type="entry name" value="HISTIDINE KINASE CONTAINING CHEY-HOMOLOGOUS RECEIVER DOMAIN AND PAS DOMAIN-RELATED"/>
    <property type="match status" value="1"/>
</dbReference>
<dbReference type="InterPro" id="IPR008207">
    <property type="entry name" value="Sig_transdc_His_kin_Hpt_dom"/>
</dbReference>
<evidence type="ECO:0000256" key="8">
    <source>
        <dbReference type="ARBA" id="ARBA00022692"/>
    </source>
</evidence>
<dbReference type="SMART" id="SM00388">
    <property type="entry name" value="HisKA"/>
    <property type="match status" value="1"/>
</dbReference>
<dbReference type="PROSITE" id="PS50894">
    <property type="entry name" value="HPT"/>
    <property type="match status" value="1"/>
</dbReference>
<keyword evidence="23" id="KW-1185">Reference proteome</keyword>
<keyword evidence="13 17" id="KW-0472">Membrane</keyword>
<dbReference type="InterPro" id="IPR001789">
    <property type="entry name" value="Sig_transdc_resp-reg_receiver"/>
</dbReference>
<evidence type="ECO:0000313" key="22">
    <source>
        <dbReference type="EMBL" id="NBE07833.1"/>
    </source>
</evidence>
<evidence type="ECO:0000256" key="10">
    <source>
        <dbReference type="ARBA" id="ARBA00022840"/>
    </source>
</evidence>
<dbReference type="EC" id="2.7.13.3" evidence="3"/>
<evidence type="ECO:0000256" key="7">
    <source>
        <dbReference type="ARBA" id="ARBA00022679"/>
    </source>
</evidence>
<dbReference type="SMART" id="SM00387">
    <property type="entry name" value="HATPase_c"/>
    <property type="match status" value="1"/>
</dbReference>
<dbReference type="SMART" id="SM00448">
    <property type="entry name" value="REC"/>
    <property type="match status" value="1"/>
</dbReference>
<dbReference type="CDD" id="cd00082">
    <property type="entry name" value="HisKA"/>
    <property type="match status" value="1"/>
</dbReference>
<dbReference type="PROSITE" id="PS50110">
    <property type="entry name" value="RESPONSE_REGULATORY"/>
    <property type="match status" value="1"/>
</dbReference>
<dbReference type="EMBL" id="JAAATW010000002">
    <property type="protein sequence ID" value="NBE07833.1"/>
    <property type="molecule type" value="Genomic_DNA"/>
</dbReference>
<keyword evidence="7" id="KW-0808">Transferase</keyword>
<evidence type="ECO:0000259" key="21">
    <source>
        <dbReference type="PROSITE" id="PS50894"/>
    </source>
</evidence>
<dbReference type="InterPro" id="IPR036641">
    <property type="entry name" value="HPT_dom_sf"/>
</dbReference>
<evidence type="ECO:0000259" key="20">
    <source>
        <dbReference type="PROSITE" id="PS50112"/>
    </source>
</evidence>
<dbReference type="Pfam" id="PF01627">
    <property type="entry name" value="Hpt"/>
    <property type="match status" value="1"/>
</dbReference>
<keyword evidence="10" id="KW-0067">ATP-binding</keyword>
<evidence type="ECO:0000256" key="3">
    <source>
        <dbReference type="ARBA" id="ARBA00012438"/>
    </source>
</evidence>
<keyword evidence="5" id="KW-0997">Cell inner membrane</keyword>
<organism evidence="22 23">
    <name type="scientific">Paragemmobacter ruber</name>
    <dbReference type="NCBI Taxonomy" id="1985673"/>
    <lineage>
        <taxon>Bacteria</taxon>
        <taxon>Pseudomonadati</taxon>
        <taxon>Pseudomonadota</taxon>
        <taxon>Alphaproteobacteria</taxon>
        <taxon>Rhodobacterales</taxon>
        <taxon>Paracoccaceae</taxon>
        <taxon>Paragemmobacter</taxon>
    </lineage>
</organism>
<feature type="compositionally biased region" description="Pro residues" evidence="16">
    <location>
        <begin position="604"/>
        <end position="614"/>
    </location>
</feature>
<keyword evidence="6 15" id="KW-0597">Phosphoprotein</keyword>
<dbReference type="Pfam" id="PF00072">
    <property type="entry name" value="Response_reg"/>
    <property type="match status" value="1"/>
</dbReference>
<keyword evidence="4" id="KW-1003">Cell membrane</keyword>
<keyword evidence="10" id="KW-0547">Nucleotide-binding</keyword>
<evidence type="ECO:0000256" key="11">
    <source>
        <dbReference type="ARBA" id="ARBA00022989"/>
    </source>
</evidence>
<evidence type="ECO:0000256" key="4">
    <source>
        <dbReference type="ARBA" id="ARBA00022475"/>
    </source>
</evidence>
<dbReference type="InterPro" id="IPR005467">
    <property type="entry name" value="His_kinase_dom"/>
</dbReference>
<reference evidence="23" key="1">
    <citation type="submission" date="2020-01" db="EMBL/GenBank/DDBJ databases">
        <title>Sphingomonas sp. strain CSW-10.</title>
        <authorList>
            <person name="Chen W.-M."/>
        </authorList>
    </citation>
    <scope>NUCLEOTIDE SEQUENCE [LARGE SCALE GENOMIC DNA]</scope>
    <source>
        <strain evidence="23">CCP-1</strain>
    </source>
</reference>
<dbReference type="CDD" id="cd17546">
    <property type="entry name" value="REC_hyHK_CKI1_RcsC-like"/>
    <property type="match status" value="1"/>
</dbReference>